<proteinExistence type="predicted"/>
<accession>A0A382J3T4</accession>
<name>A0A382J3T4_9ZZZZ</name>
<gene>
    <name evidence="1" type="ORF">METZ01_LOCUS258911</name>
</gene>
<evidence type="ECO:0000313" key="1">
    <source>
        <dbReference type="EMBL" id="SVC06057.1"/>
    </source>
</evidence>
<reference evidence="1" key="1">
    <citation type="submission" date="2018-05" db="EMBL/GenBank/DDBJ databases">
        <authorList>
            <person name="Lanie J.A."/>
            <person name="Ng W.-L."/>
            <person name="Kazmierczak K.M."/>
            <person name="Andrzejewski T.M."/>
            <person name="Davidsen T.M."/>
            <person name="Wayne K.J."/>
            <person name="Tettelin H."/>
            <person name="Glass J.I."/>
            <person name="Rusch D."/>
            <person name="Podicherti R."/>
            <person name="Tsui H.-C.T."/>
            <person name="Winkler M.E."/>
        </authorList>
    </citation>
    <scope>NUCLEOTIDE SEQUENCE</scope>
</reference>
<organism evidence="1">
    <name type="scientific">marine metagenome</name>
    <dbReference type="NCBI Taxonomy" id="408172"/>
    <lineage>
        <taxon>unclassified sequences</taxon>
        <taxon>metagenomes</taxon>
        <taxon>ecological metagenomes</taxon>
    </lineage>
</organism>
<protein>
    <submittedName>
        <fullName evidence="1">Uncharacterized protein</fullName>
    </submittedName>
</protein>
<dbReference type="EMBL" id="UINC01071281">
    <property type="protein sequence ID" value="SVC06057.1"/>
    <property type="molecule type" value="Genomic_DNA"/>
</dbReference>
<sequence length="46" mass="5250">MDLHIEYEHHLLLLTTKQTSILLLQLLRPSLANTFLKIPSSAPLIL</sequence>
<dbReference type="AlphaFoldDB" id="A0A382J3T4"/>